<comment type="similarity">
    <text evidence="1">Belongs to the ParB family.</text>
</comment>
<dbReference type="InterPro" id="IPR050336">
    <property type="entry name" value="Chromosome_partition/occlusion"/>
</dbReference>
<gene>
    <name evidence="4" type="ORF">SAMN04488523_1377</name>
</gene>
<dbReference type="EMBL" id="FOMW01000037">
    <property type="protein sequence ID" value="SFF24360.1"/>
    <property type="molecule type" value="Genomic_DNA"/>
</dbReference>
<name>A0A1I2H4Q8_9RHOB</name>
<dbReference type="PANTHER" id="PTHR33375">
    <property type="entry name" value="CHROMOSOME-PARTITIONING PROTEIN PARB-RELATED"/>
    <property type="match status" value="1"/>
</dbReference>
<dbReference type="SUPFAM" id="SSF110849">
    <property type="entry name" value="ParB/Sulfiredoxin"/>
    <property type="match status" value="1"/>
</dbReference>
<dbReference type="InterPro" id="IPR003115">
    <property type="entry name" value="ParB_N"/>
</dbReference>
<feature type="region of interest" description="Disordered" evidence="2">
    <location>
        <begin position="326"/>
        <end position="364"/>
    </location>
</feature>
<proteinExistence type="inferred from homology"/>
<feature type="domain" description="ParB-like N-terminal" evidence="3">
    <location>
        <begin position="49"/>
        <end position="138"/>
    </location>
</feature>
<evidence type="ECO:0000256" key="2">
    <source>
        <dbReference type="SAM" id="MobiDB-lite"/>
    </source>
</evidence>
<dbReference type="InterPro" id="IPR004437">
    <property type="entry name" value="ParB/RepB/Spo0J"/>
</dbReference>
<protein>
    <submittedName>
        <fullName evidence="4">Chromosome partitioning protein, ParB family</fullName>
    </submittedName>
</protein>
<dbReference type="Gene3D" id="3.90.1530.30">
    <property type="match status" value="1"/>
</dbReference>
<reference evidence="4 5" key="1">
    <citation type="submission" date="2016-10" db="EMBL/GenBank/DDBJ databases">
        <authorList>
            <person name="de Groot N.N."/>
        </authorList>
    </citation>
    <scope>NUCLEOTIDE SEQUENCE [LARGE SCALE GENOMIC DNA]</scope>
    <source>
        <strain evidence="4 5">DSM 11443</strain>
    </source>
</reference>
<sequence length="364" mass="39529">MARKVTFDIPDDEEKVEDPSFSSTQAQSRAPALSGMARSLQDAAQSSIQEISTDLIDDSEFKDRLSLDDEQEIRELAESIEKQGQLIPILISPAGRRYRVIYGRRRLAALRLIGKPAKALIRSLDEDQAILAQGQENSFRKDLSWIEKALFARSLLDSGKDEGLVCDALNIDQKARRGGAKLTGLARMKQVTSCIPIEIIEAIGPASGVGRDRWYAAAKSYESLGFPAGNQNFAAEILKSKDAGNGSDERFATFEVMMRRQKPPSLSAIATDYGSVKITKRNVVITVKSSENGLHTWISENPKAALAALAAARAADKSAGMGATIDTNEVDRTQTVLPKPTSGDPDDFTNLAAPTSEDLDVEDT</sequence>
<dbReference type="STRING" id="74348.SAMN04488523_1377"/>
<dbReference type="GO" id="GO:0003677">
    <property type="term" value="F:DNA binding"/>
    <property type="evidence" value="ECO:0007669"/>
    <property type="project" value="InterPro"/>
</dbReference>
<keyword evidence="5" id="KW-1185">Reference proteome</keyword>
<organism evidence="4 5">
    <name type="scientific">Sulfitobacter brevis</name>
    <dbReference type="NCBI Taxonomy" id="74348"/>
    <lineage>
        <taxon>Bacteria</taxon>
        <taxon>Pseudomonadati</taxon>
        <taxon>Pseudomonadota</taxon>
        <taxon>Alphaproteobacteria</taxon>
        <taxon>Rhodobacterales</taxon>
        <taxon>Roseobacteraceae</taxon>
        <taxon>Sulfitobacter</taxon>
    </lineage>
</organism>
<dbReference type="PANTHER" id="PTHR33375:SF1">
    <property type="entry name" value="CHROMOSOME-PARTITIONING PROTEIN PARB-RELATED"/>
    <property type="match status" value="1"/>
</dbReference>
<dbReference type="InterPro" id="IPR036086">
    <property type="entry name" value="ParB/Sulfiredoxin_sf"/>
</dbReference>
<feature type="region of interest" description="Disordered" evidence="2">
    <location>
        <begin position="1"/>
        <end position="36"/>
    </location>
</feature>
<dbReference type="CDD" id="cd16405">
    <property type="entry name" value="RepB_like_N"/>
    <property type="match status" value="1"/>
</dbReference>
<dbReference type="AlphaFoldDB" id="A0A1I2H4Q8"/>
<dbReference type="Proteomes" id="UP000198977">
    <property type="component" value="Unassembled WGS sequence"/>
</dbReference>
<evidence type="ECO:0000259" key="3">
    <source>
        <dbReference type="SMART" id="SM00470"/>
    </source>
</evidence>
<evidence type="ECO:0000313" key="4">
    <source>
        <dbReference type="EMBL" id="SFF24360.1"/>
    </source>
</evidence>
<dbReference type="NCBIfam" id="TIGR00180">
    <property type="entry name" value="parB_part"/>
    <property type="match status" value="1"/>
</dbReference>
<evidence type="ECO:0000313" key="5">
    <source>
        <dbReference type="Proteomes" id="UP000198977"/>
    </source>
</evidence>
<dbReference type="InterPro" id="IPR017819">
    <property type="entry name" value="Plasmid_partition_RepB"/>
</dbReference>
<dbReference type="SMART" id="SM00470">
    <property type="entry name" value="ParB"/>
    <property type="match status" value="1"/>
</dbReference>
<dbReference type="Pfam" id="PF02195">
    <property type="entry name" value="ParB_N"/>
    <property type="match status" value="1"/>
</dbReference>
<dbReference type="NCBIfam" id="TIGR03454">
    <property type="entry name" value="partition_RepB"/>
    <property type="match status" value="1"/>
</dbReference>
<dbReference type="InterPro" id="IPR037972">
    <property type="entry name" value="RepB_N"/>
</dbReference>
<evidence type="ECO:0000256" key="1">
    <source>
        <dbReference type="ARBA" id="ARBA00006295"/>
    </source>
</evidence>
<dbReference type="RefSeq" id="WP_245766467.1">
    <property type="nucleotide sequence ID" value="NZ_FOMW01000037.1"/>
</dbReference>
<dbReference type="GO" id="GO:0005694">
    <property type="term" value="C:chromosome"/>
    <property type="evidence" value="ECO:0007669"/>
    <property type="project" value="TreeGrafter"/>
</dbReference>
<accession>A0A1I2H4Q8</accession>
<dbReference type="GO" id="GO:0007059">
    <property type="term" value="P:chromosome segregation"/>
    <property type="evidence" value="ECO:0007669"/>
    <property type="project" value="TreeGrafter"/>
</dbReference>